<name>A0A9P8Y7A4_9PEZI</name>
<proteinExistence type="predicted"/>
<accession>A0A9P8Y7A4</accession>
<sequence>MASLDSAAPGYYTAVTGPEHDKQLAALTDHLQRSDANSKDRAPSGLDLHLALLSFHLDQQLVQFIDNIKTVLLACGNHENRLAVWLSAWELLSNRSLILDPQDTASIERLVHAALQVKPSTAVQGLVTTTFKAGKRSPDRLNTLDQVMASVGNGGQQLHETGARSTESLPDRSPVPNRATPNASSRNQSHESAPHISESQQNPSSKRHRTATVIGDGLAPHTPEIQQDPSSKRRRTTTNVGERPADVGVNLSIGAPHASPVPINDSSQLGYYIGVERLPAVFPRLLCSSIHQEGLLARVSARYPPNAKDCGLKMEITPTQVTVIVKELFGVTLGTNERGRYILDVDSGVRTEIMGSLLFTNPSLGNIREIFGPRVITAFTFSYRFGSYEDTGDPFRCLTMEVSGEAGSRGLLNIVLNPGHLEMLANDLIM</sequence>
<feature type="compositionally biased region" description="Polar residues" evidence="1">
    <location>
        <begin position="194"/>
        <end position="204"/>
    </location>
</feature>
<evidence type="ECO:0000256" key="1">
    <source>
        <dbReference type="SAM" id="MobiDB-lite"/>
    </source>
</evidence>
<evidence type="ECO:0000313" key="2">
    <source>
        <dbReference type="EMBL" id="KAH7029698.1"/>
    </source>
</evidence>
<protein>
    <submittedName>
        <fullName evidence="2">Uncharacterized protein</fullName>
    </submittedName>
</protein>
<comment type="caution">
    <text evidence="2">The sequence shown here is derived from an EMBL/GenBank/DDBJ whole genome shotgun (WGS) entry which is preliminary data.</text>
</comment>
<dbReference type="Proteomes" id="UP000756346">
    <property type="component" value="Unassembled WGS sequence"/>
</dbReference>
<keyword evidence="3" id="KW-1185">Reference proteome</keyword>
<gene>
    <name evidence="2" type="ORF">B0I36DRAFT_134898</name>
</gene>
<feature type="compositionally biased region" description="Polar residues" evidence="1">
    <location>
        <begin position="156"/>
        <end position="168"/>
    </location>
</feature>
<feature type="region of interest" description="Disordered" evidence="1">
    <location>
        <begin position="154"/>
        <end position="249"/>
    </location>
</feature>
<dbReference type="AlphaFoldDB" id="A0A9P8Y7A4"/>
<dbReference type="GeneID" id="70177823"/>
<dbReference type="EMBL" id="JAGTJQ010000006">
    <property type="protein sequence ID" value="KAH7029698.1"/>
    <property type="molecule type" value="Genomic_DNA"/>
</dbReference>
<evidence type="ECO:0000313" key="3">
    <source>
        <dbReference type="Proteomes" id="UP000756346"/>
    </source>
</evidence>
<reference evidence="2" key="1">
    <citation type="journal article" date="2021" name="Nat. Commun.">
        <title>Genetic determinants of endophytism in the Arabidopsis root mycobiome.</title>
        <authorList>
            <person name="Mesny F."/>
            <person name="Miyauchi S."/>
            <person name="Thiergart T."/>
            <person name="Pickel B."/>
            <person name="Atanasova L."/>
            <person name="Karlsson M."/>
            <person name="Huettel B."/>
            <person name="Barry K.W."/>
            <person name="Haridas S."/>
            <person name="Chen C."/>
            <person name="Bauer D."/>
            <person name="Andreopoulos W."/>
            <person name="Pangilinan J."/>
            <person name="LaButti K."/>
            <person name="Riley R."/>
            <person name="Lipzen A."/>
            <person name="Clum A."/>
            <person name="Drula E."/>
            <person name="Henrissat B."/>
            <person name="Kohler A."/>
            <person name="Grigoriev I.V."/>
            <person name="Martin F.M."/>
            <person name="Hacquard S."/>
        </authorList>
    </citation>
    <scope>NUCLEOTIDE SEQUENCE</scope>
    <source>
        <strain evidence="2">MPI-CAGE-CH-0230</strain>
    </source>
</reference>
<organism evidence="2 3">
    <name type="scientific">Microdochium trichocladiopsis</name>
    <dbReference type="NCBI Taxonomy" id="1682393"/>
    <lineage>
        <taxon>Eukaryota</taxon>
        <taxon>Fungi</taxon>
        <taxon>Dikarya</taxon>
        <taxon>Ascomycota</taxon>
        <taxon>Pezizomycotina</taxon>
        <taxon>Sordariomycetes</taxon>
        <taxon>Xylariomycetidae</taxon>
        <taxon>Xylariales</taxon>
        <taxon>Microdochiaceae</taxon>
        <taxon>Microdochium</taxon>
    </lineage>
</organism>
<dbReference type="RefSeq" id="XP_046011986.1">
    <property type="nucleotide sequence ID" value="XM_046148277.1"/>
</dbReference>